<sequence length="188" mass="21091">MMMQEGEERRGIESTPLQPWSSVSPGISAKYDNQNQIELYANHEQGCGGEAGLGVNHESNFDLVELKGGSSFHEPFIVVDRAVNVLAMGETLMRTLLGRASLMDLLDNHYGLQPMCSSCGDVKWGFNCIFSVRMMDRMIAEEELYIKKRRGYYSGPGAEGEISGPRRAHQCVAWNQLKVIRFDTLLRL</sequence>
<name>A0A0R3W0F1_TAEAS</name>
<dbReference type="Proteomes" id="UP000282613">
    <property type="component" value="Unassembled WGS sequence"/>
</dbReference>
<protein>
    <submittedName>
        <fullName evidence="4">DUF3480 domain-containing protein</fullName>
    </submittedName>
</protein>
<evidence type="ECO:0000313" key="2">
    <source>
        <dbReference type="EMBL" id="VDK27459.1"/>
    </source>
</evidence>
<keyword evidence="3" id="KW-1185">Reference proteome</keyword>
<dbReference type="EMBL" id="UYRS01006235">
    <property type="protein sequence ID" value="VDK27459.1"/>
    <property type="molecule type" value="Genomic_DNA"/>
</dbReference>
<organism evidence="4">
    <name type="scientific">Taenia asiatica</name>
    <name type="common">Asian tapeworm</name>
    <dbReference type="NCBI Taxonomy" id="60517"/>
    <lineage>
        <taxon>Eukaryota</taxon>
        <taxon>Metazoa</taxon>
        <taxon>Spiralia</taxon>
        <taxon>Lophotrochozoa</taxon>
        <taxon>Platyhelminthes</taxon>
        <taxon>Cestoda</taxon>
        <taxon>Eucestoda</taxon>
        <taxon>Cyclophyllidea</taxon>
        <taxon>Taeniidae</taxon>
        <taxon>Taenia</taxon>
    </lineage>
</organism>
<reference evidence="4" key="1">
    <citation type="submission" date="2017-02" db="UniProtKB">
        <authorList>
            <consortium name="WormBaseParasite"/>
        </authorList>
    </citation>
    <scope>IDENTIFICATION</scope>
</reference>
<evidence type="ECO:0000313" key="3">
    <source>
        <dbReference type="Proteomes" id="UP000282613"/>
    </source>
</evidence>
<dbReference type="WBParaSite" id="TASK_0000314501-mRNA-1">
    <property type="protein sequence ID" value="TASK_0000314501-mRNA-1"/>
    <property type="gene ID" value="TASK_0000314501"/>
</dbReference>
<dbReference type="AlphaFoldDB" id="A0A0R3W0F1"/>
<accession>A0A0R3W0F1</accession>
<proteinExistence type="predicted"/>
<reference evidence="2 3" key="2">
    <citation type="submission" date="2018-11" db="EMBL/GenBank/DDBJ databases">
        <authorList>
            <consortium name="Pathogen Informatics"/>
        </authorList>
    </citation>
    <scope>NUCLEOTIDE SEQUENCE [LARGE SCALE GENOMIC DNA]</scope>
</reference>
<feature type="compositionally biased region" description="Polar residues" evidence="1">
    <location>
        <begin position="15"/>
        <end position="25"/>
    </location>
</feature>
<gene>
    <name evidence="2" type="ORF">TASK_LOCUS3146</name>
</gene>
<evidence type="ECO:0000313" key="4">
    <source>
        <dbReference type="WBParaSite" id="TASK_0000314501-mRNA-1"/>
    </source>
</evidence>
<feature type="region of interest" description="Disordered" evidence="1">
    <location>
        <begin position="1"/>
        <end position="25"/>
    </location>
</feature>
<evidence type="ECO:0000256" key="1">
    <source>
        <dbReference type="SAM" id="MobiDB-lite"/>
    </source>
</evidence>
<feature type="compositionally biased region" description="Basic and acidic residues" evidence="1">
    <location>
        <begin position="1"/>
        <end position="12"/>
    </location>
</feature>